<dbReference type="RefSeq" id="WP_030119246.1">
    <property type="nucleotide sequence ID" value="NZ_CP070243.1"/>
</dbReference>
<evidence type="ECO:0000313" key="2">
    <source>
        <dbReference type="EMBL" id="QRV45867.1"/>
    </source>
</evidence>
<geneLocation type="plasmid" evidence="2 3">
    <name>unnamed1</name>
</geneLocation>
<accession>A0ABX7JE92</accession>
<gene>
    <name evidence="2" type="ORF">I6J41_34300</name>
</gene>
<sequence length="219" mass="22583">MSTTRFTATTPGPTWAYLYIPDGTITVTADPALPHAVVTVSTPDDHGPLADAVTNTEFTETPHAAGIPSFTLDIPEPKNARTTGNLTVDVRLPGTTSSIRLASNSADLHTHGPLHAVSFVSNSGSLRAETAYTLVAVTETGTIEAERIDQSFDAVATSGTVTVGAHNGNFCRVHSVSGDVSVTATPAASGQIEISTGGTITTRGTDHLSERSTALQPSS</sequence>
<keyword evidence="2" id="KW-0614">Plasmid</keyword>
<feature type="region of interest" description="Disordered" evidence="1">
    <location>
        <begin position="197"/>
        <end position="219"/>
    </location>
</feature>
<dbReference type="EMBL" id="CP070250">
    <property type="protein sequence ID" value="QRV45867.1"/>
    <property type="molecule type" value="Genomic_DNA"/>
</dbReference>
<dbReference type="Gene3D" id="2.160.20.120">
    <property type="match status" value="1"/>
</dbReference>
<evidence type="ECO:0008006" key="4">
    <source>
        <dbReference type="Google" id="ProtNLM"/>
    </source>
</evidence>
<proteinExistence type="predicted"/>
<dbReference type="GeneID" id="63984702"/>
<dbReference type="Proteomes" id="UP000598054">
    <property type="component" value="Plasmid unnamed1"/>
</dbReference>
<keyword evidence="3" id="KW-1185">Reference proteome</keyword>
<evidence type="ECO:0000256" key="1">
    <source>
        <dbReference type="SAM" id="MobiDB-lite"/>
    </source>
</evidence>
<reference evidence="2 3" key="1">
    <citation type="submission" date="2021-02" db="EMBL/GenBank/DDBJ databases">
        <title>FDA dAtabase for Regulatory Grade micrObial Sequences (FDA-ARGOS): Supporting development and validation of Infectious Disease Dx tests.</title>
        <authorList>
            <person name="Sproer C."/>
            <person name="Gronow S."/>
            <person name="Severitt S."/>
            <person name="Schroder I."/>
            <person name="Tallon L."/>
            <person name="Sadzewicz L."/>
            <person name="Zhao X."/>
            <person name="Boylan J."/>
            <person name="Ott S."/>
            <person name="Bowen H."/>
            <person name="Vavikolanu K."/>
            <person name="Mehta A."/>
            <person name="Aluvathingal J."/>
            <person name="Nadendla S."/>
            <person name="Lowell S."/>
            <person name="Myers T."/>
            <person name="Yan Y."/>
            <person name="Sichtig H."/>
        </authorList>
    </citation>
    <scope>NUCLEOTIDE SEQUENCE [LARGE SCALE GENOMIC DNA]</scope>
    <source>
        <strain evidence="2 3">FDAARGOS_1211</strain>
        <plasmid evidence="2 3">unnamed1</plasmid>
    </source>
</reference>
<organism evidence="2 3">
    <name type="scientific">Streptomyces californicus</name>
    <dbReference type="NCBI Taxonomy" id="67351"/>
    <lineage>
        <taxon>Bacteria</taxon>
        <taxon>Bacillati</taxon>
        <taxon>Actinomycetota</taxon>
        <taxon>Actinomycetes</taxon>
        <taxon>Kitasatosporales</taxon>
        <taxon>Streptomycetaceae</taxon>
        <taxon>Streptomyces</taxon>
    </lineage>
</organism>
<protein>
    <recommendedName>
        <fullName evidence="4">Adhesin domain-containing protein</fullName>
    </recommendedName>
</protein>
<evidence type="ECO:0000313" key="3">
    <source>
        <dbReference type="Proteomes" id="UP000598054"/>
    </source>
</evidence>
<name>A0ABX7JE92_9ACTN</name>